<dbReference type="GeneID" id="34592488"/>
<gene>
    <name evidence="2" type="ORF">AYO20_09088</name>
</gene>
<dbReference type="RefSeq" id="XP_022496634.1">
    <property type="nucleotide sequence ID" value="XM_022647360.1"/>
</dbReference>
<keyword evidence="3" id="KW-1185">Reference proteome</keyword>
<dbReference type="AlphaFoldDB" id="A0A178CK44"/>
<accession>A0A178CK44</accession>
<organism evidence="2 3">
    <name type="scientific">Fonsecaea nubica</name>
    <dbReference type="NCBI Taxonomy" id="856822"/>
    <lineage>
        <taxon>Eukaryota</taxon>
        <taxon>Fungi</taxon>
        <taxon>Dikarya</taxon>
        <taxon>Ascomycota</taxon>
        <taxon>Pezizomycotina</taxon>
        <taxon>Eurotiomycetes</taxon>
        <taxon>Chaetothyriomycetidae</taxon>
        <taxon>Chaetothyriales</taxon>
        <taxon>Herpotrichiellaceae</taxon>
        <taxon>Fonsecaea</taxon>
    </lineage>
</organism>
<evidence type="ECO:0000313" key="3">
    <source>
        <dbReference type="Proteomes" id="UP000185904"/>
    </source>
</evidence>
<evidence type="ECO:0000313" key="2">
    <source>
        <dbReference type="EMBL" id="OAL29704.1"/>
    </source>
</evidence>
<reference evidence="2 3" key="1">
    <citation type="submission" date="2016-03" db="EMBL/GenBank/DDBJ databases">
        <title>The draft genome sequence of Fonsecaea nubica causative agent of cutaneous subcutaneous infection in human host.</title>
        <authorList>
            <person name="Costa F."/>
            <person name="Sybren D.H."/>
            <person name="Raittz R.T."/>
            <person name="Weiss V.A."/>
            <person name="Leao A.C."/>
            <person name="Gomes R."/>
            <person name="De Souza E.M."/>
            <person name="Pedrosa F.O."/>
            <person name="Steffens M.B."/>
            <person name="Bombassaro A."/>
            <person name="Tadra-Sfeir M.Z."/>
            <person name="Moreno L.F."/>
            <person name="Najafzadeh M.J."/>
            <person name="Felipe M.S."/>
            <person name="Teixeira M."/>
            <person name="Sun J."/>
            <person name="Xi L."/>
            <person name="Castro M.A."/>
            <person name="Vicente V.A."/>
        </authorList>
    </citation>
    <scope>NUCLEOTIDE SEQUENCE [LARGE SCALE GENOMIC DNA]</scope>
    <source>
        <strain evidence="2 3">CBS 269.64</strain>
    </source>
</reference>
<proteinExistence type="predicted"/>
<feature type="region of interest" description="Disordered" evidence="1">
    <location>
        <begin position="1"/>
        <end position="37"/>
    </location>
</feature>
<dbReference type="Proteomes" id="UP000185904">
    <property type="component" value="Unassembled WGS sequence"/>
</dbReference>
<dbReference type="EMBL" id="LVCJ01000080">
    <property type="protein sequence ID" value="OAL29704.1"/>
    <property type="molecule type" value="Genomic_DNA"/>
</dbReference>
<comment type="caution">
    <text evidence="2">The sequence shown here is derived from an EMBL/GenBank/DDBJ whole genome shotgun (WGS) entry which is preliminary data.</text>
</comment>
<protein>
    <submittedName>
        <fullName evidence="2">Uncharacterized protein</fullName>
    </submittedName>
</protein>
<evidence type="ECO:0000256" key="1">
    <source>
        <dbReference type="SAM" id="MobiDB-lite"/>
    </source>
</evidence>
<sequence>MGVGSCKSRVGRHRKRLQKLQNPGGFQVQVQGPLPTAMPDQEDILQRDVVFANLQPPALVEDGMYEAPSAEVSMPDLLARGVPEGGFDREVVGDTTSAPFRFEDDVKIIDKLQWRETAGREIPTCYSYASKIGR</sequence>
<feature type="compositionally biased region" description="Basic residues" evidence="1">
    <location>
        <begin position="9"/>
        <end position="18"/>
    </location>
</feature>
<name>A0A178CK44_9EURO</name>